<proteinExistence type="predicted"/>
<dbReference type="Proteomes" id="UP000665020">
    <property type="component" value="Chromosome"/>
</dbReference>
<organism evidence="2 3">
    <name type="scientific">Iocasia fonsfrigidae</name>
    <dbReference type="NCBI Taxonomy" id="2682810"/>
    <lineage>
        <taxon>Bacteria</taxon>
        <taxon>Bacillati</taxon>
        <taxon>Bacillota</taxon>
        <taxon>Clostridia</taxon>
        <taxon>Halanaerobiales</taxon>
        <taxon>Halanaerobiaceae</taxon>
        <taxon>Iocasia</taxon>
    </lineage>
</organism>
<dbReference type="NCBIfam" id="TIGR02532">
    <property type="entry name" value="IV_pilin_GFxxxE"/>
    <property type="match status" value="1"/>
</dbReference>
<accession>A0A8A7KFR5</accession>
<evidence type="ECO:0000313" key="2">
    <source>
        <dbReference type="EMBL" id="QTL98548.1"/>
    </source>
</evidence>
<evidence type="ECO:0000256" key="1">
    <source>
        <dbReference type="SAM" id="Phobius"/>
    </source>
</evidence>
<keyword evidence="1" id="KW-1133">Transmembrane helix</keyword>
<dbReference type="EMBL" id="CP046640">
    <property type="protein sequence ID" value="QTL98548.1"/>
    <property type="molecule type" value="Genomic_DNA"/>
</dbReference>
<name>A0A8A7KFR5_9FIRM</name>
<dbReference type="KEGG" id="ifn:GM661_11510"/>
<evidence type="ECO:0000313" key="3">
    <source>
        <dbReference type="Proteomes" id="UP000665020"/>
    </source>
</evidence>
<dbReference type="InterPro" id="IPR045584">
    <property type="entry name" value="Pilin-like"/>
</dbReference>
<keyword evidence="3" id="KW-1185">Reference proteome</keyword>
<dbReference type="Pfam" id="PF07963">
    <property type="entry name" value="N_methyl"/>
    <property type="match status" value="1"/>
</dbReference>
<dbReference type="SUPFAM" id="SSF54523">
    <property type="entry name" value="Pili subunits"/>
    <property type="match status" value="1"/>
</dbReference>
<gene>
    <name evidence="2" type="ORF">GM661_11510</name>
</gene>
<keyword evidence="1" id="KW-0812">Transmembrane</keyword>
<dbReference type="AlphaFoldDB" id="A0A8A7KFR5"/>
<protein>
    <submittedName>
        <fullName evidence="2">Prepilin-type N-terminal cleavage/methylation domain-containing protein</fullName>
    </submittedName>
</protein>
<feature type="transmembrane region" description="Helical" evidence="1">
    <location>
        <begin position="28"/>
        <end position="52"/>
    </location>
</feature>
<keyword evidence="1" id="KW-0472">Membrane</keyword>
<sequence>MGWLQKRNRIEVTGGEKVRVIKNNSESAFTLIEVLLAVAIIALLTTLIYSAFLSSTVVLDFNREKVNIQQDHRIIVDRIAPYIRMAKTVTINNSYNSNQDKVRFTFSTIEAGSGDYNGIGFGIKNDGELYYRKKIAYSEGNFNWGNRITFISSKANKFELSENNKMITITVELEKKDGESYTFVEEFYRRITDNNG</sequence>
<reference evidence="2" key="1">
    <citation type="submission" date="2019-12" db="EMBL/GenBank/DDBJ databases">
        <authorList>
            <person name="zhang j."/>
            <person name="sun C.M."/>
        </authorList>
    </citation>
    <scope>NUCLEOTIDE SEQUENCE</scope>
    <source>
        <strain evidence="2">NS-1</strain>
    </source>
</reference>
<dbReference type="InterPro" id="IPR012902">
    <property type="entry name" value="N_methyl_site"/>
</dbReference>